<keyword evidence="4" id="KW-1185">Reference proteome</keyword>
<dbReference type="AlphaFoldDB" id="Q7U900"/>
<dbReference type="PANTHER" id="PTHR43000">
    <property type="entry name" value="DTDP-D-GLUCOSE 4,6-DEHYDRATASE-RELATED"/>
    <property type="match status" value="1"/>
</dbReference>
<sequence>MSLGFVVSGSSGFIGSAFCRYIESLGDRVLRLTRSTRCIDGNSISYSEFLAGSSTKVKNFEPDIFVNCSAIAHKIVGLSRSRYTEAQIFDVNSRLPVTLAKVCESYMFKRYIFLSSVGVHGSSSSVPLTETSPYLPENIYSASKIVAECSLREFAYTSPLDLVILRPTLVYGPGCPGNLSFLKQLIDIGFPLPLKGVFNMRSFLYLDNLLDALHFLSLHSNSSGHSFLISDSEIISSACLSATICELRDSRSMFLPLPPLLVSSLSRFRPFSRFYEKLSCDLFVDTTKLVDQFNWVQPFSQSEGLARSFSINS</sequence>
<evidence type="ECO:0000313" key="3">
    <source>
        <dbReference type="EMBL" id="CAE06974.1"/>
    </source>
</evidence>
<dbReference type="KEGG" id="syw:SYNW0459"/>
<dbReference type="Proteomes" id="UP000001422">
    <property type="component" value="Chromosome"/>
</dbReference>
<accession>Q7U900</accession>
<dbReference type="InterPro" id="IPR036291">
    <property type="entry name" value="NAD(P)-bd_dom_sf"/>
</dbReference>
<dbReference type="eggNOG" id="COG0451">
    <property type="taxonomic scope" value="Bacteria"/>
</dbReference>
<dbReference type="Gene3D" id="3.40.50.720">
    <property type="entry name" value="NAD(P)-binding Rossmann-like Domain"/>
    <property type="match status" value="1"/>
</dbReference>
<organism evidence="3 4">
    <name type="scientific">Parasynechococcus marenigrum (strain WH8102)</name>
    <dbReference type="NCBI Taxonomy" id="84588"/>
    <lineage>
        <taxon>Bacteria</taxon>
        <taxon>Bacillati</taxon>
        <taxon>Cyanobacteriota</taxon>
        <taxon>Cyanophyceae</taxon>
        <taxon>Synechococcales</taxon>
        <taxon>Prochlorococcaceae</taxon>
        <taxon>Parasynechococcus</taxon>
        <taxon>Parasynechococcus marenigrum</taxon>
    </lineage>
</organism>
<evidence type="ECO:0000313" key="4">
    <source>
        <dbReference type="Proteomes" id="UP000001422"/>
    </source>
</evidence>
<feature type="domain" description="NAD-dependent epimerase/dehydratase" evidence="2">
    <location>
        <begin position="6"/>
        <end position="226"/>
    </location>
</feature>
<gene>
    <name evidence="3" type="ordered locus">SYNW0459</name>
</gene>
<name>Q7U900_PARMW</name>
<dbReference type="InterPro" id="IPR001509">
    <property type="entry name" value="Epimerase_deHydtase"/>
</dbReference>
<proteinExistence type="inferred from homology"/>
<dbReference type="RefSeq" id="WP_011127333.1">
    <property type="nucleotide sequence ID" value="NC_005070.1"/>
</dbReference>
<comment type="similarity">
    <text evidence="1">Belongs to the NAD(P)-dependent epimerase/dehydratase family.</text>
</comment>
<dbReference type="EMBL" id="BX569690">
    <property type="protein sequence ID" value="CAE06974.1"/>
    <property type="molecule type" value="Genomic_DNA"/>
</dbReference>
<dbReference type="Pfam" id="PF01370">
    <property type="entry name" value="Epimerase"/>
    <property type="match status" value="1"/>
</dbReference>
<dbReference type="SUPFAM" id="SSF51735">
    <property type="entry name" value="NAD(P)-binding Rossmann-fold domains"/>
    <property type="match status" value="1"/>
</dbReference>
<dbReference type="STRING" id="84588.SYNW0459"/>
<protein>
    <submittedName>
        <fullName evidence="3">Possible UDP-glucose 4-epimerase</fullName>
    </submittedName>
</protein>
<reference evidence="3 4" key="1">
    <citation type="journal article" date="2003" name="Nature">
        <title>The genome of a motile marine Synechococcus.</title>
        <authorList>
            <person name="Palenik B."/>
            <person name="Brahamsha B."/>
            <person name="Larimer F."/>
            <person name="Land M."/>
            <person name="Hauser L."/>
            <person name="Chain P."/>
            <person name="Lamerdin J."/>
            <person name="Regala W."/>
            <person name="Allen E.A."/>
            <person name="McCarren J."/>
            <person name="Paulsen I."/>
            <person name="Dufresne A."/>
            <person name="Partensky F."/>
            <person name="Webb E."/>
            <person name="Waterbury J."/>
        </authorList>
    </citation>
    <scope>NUCLEOTIDE SEQUENCE [LARGE SCALE GENOMIC DNA]</scope>
    <source>
        <strain evidence="3 4">WH8102</strain>
    </source>
</reference>
<evidence type="ECO:0000256" key="1">
    <source>
        <dbReference type="ARBA" id="ARBA00007637"/>
    </source>
</evidence>
<evidence type="ECO:0000259" key="2">
    <source>
        <dbReference type="Pfam" id="PF01370"/>
    </source>
</evidence>
<dbReference type="HOGENOM" id="CLU_007383_6_1_3"/>